<comment type="caution">
    <text evidence="2">The sequence shown here is derived from an EMBL/GenBank/DDBJ whole genome shotgun (WGS) entry which is preliminary data.</text>
</comment>
<dbReference type="Proteomes" id="UP000053797">
    <property type="component" value="Unassembled WGS sequence"/>
</dbReference>
<keyword evidence="1" id="KW-0812">Transmembrane</keyword>
<dbReference type="OrthoDB" id="2352841at2"/>
<organism evidence="2 3">
    <name type="scientific">Exiguobacterium indicum</name>
    <dbReference type="NCBI Taxonomy" id="296995"/>
    <lineage>
        <taxon>Bacteria</taxon>
        <taxon>Bacillati</taxon>
        <taxon>Bacillota</taxon>
        <taxon>Bacilli</taxon>
        <taxon>Bacillales</taxon>
        <taxon>Bacillales Family XII. Incertae Sedis</taxon>
        <taxon>Exiguobacterium</taxon>
    </lineage>
</organism>
<reference evidence="2 3" key="1">
    <citation type="journal article" date="2015" name="Int. J. Syst. Evol. Microbiol.">
        <title>Exiguobacterium enclense sp. nov., isolated from sediment.</title>
        <authorList>
            <person name="Dastager S.G."/>
            <person name="Mawlankar R."/>
            <person name="Sonalkar V.V."/>
            <person name="Thorat M.N."/>
            <person name="Mual P."/>
            <person name="Verma A."/>
            <person name="Krishnamurthi S."/>
            <person name="Tang S.K."/>
            <person name="Li W.J."/>
        </authorList>
    </citation>
    <scope>NUCLEOTIDE SEQUENCE [LARGE SCALE GENOMIC DNA]</scope>
    <source>
        <strain evidence="2 3">NIO-1109</strain>
    </source>
</reference>
<accession>A0A0V8GHR8</accession>
<name>A0A0V8GHR8_9BACL</name>
<feature type="transmembrane region" description="Helical" evidence="1">
    <location>
        <begin position="45"/>
        <end position="64"/>
    </location>
</feature>
<feature type="transmembrane region" description="Helical" evidence="1">
    <location>
        <begin position="20"/>
        <end position="39"/>
    </location>
</feature>
<protein>
    <submittedName>
        <fullName evidence="2">Uncharacterized protein</fullName>
    </submittedName>
</protein>
<keyword evidence="1" id="KW-1133">Transmembrane helix</keyword>
<dbReference type="RefSeq" id="WP_023469598.1">
    <property type="nucleotide sequence ID" value="NZ_FMYN01000001.1"/>
</dbReference>
<feature type="transmembrane region" description="Helical" evidence="1">
    <location>
        <begin position="85"/>
        <end position="106"/>
    </location>
</feature>
<dbReference type="AlphaFoldDB" id="A0A0V8GHR8"/>
<gene>
    <name evidence="2" type="ORF">AS033_00105</name>
</gene>
<proteinExistence type="predicted"/>
<evidence type="ECO:0000256" key="1">
    <source>
        <dbReference type="SAM" id="Phobius"/>
    </source>
</evidence>
<evidence type="ECO:0000313" key="3">
    <source>
        <dbReference type="Proteomes" id="UP000053797"/>
    </source>
</evidence>
<dbReference type="EMBL" id="LNQL01000001">
    <property type="protein sequence ID" value="KSU49803.1"/>
    <property type="molecule type" value="Genomic_DNA"/>
</dbReference>
<evidence type="ECO:0000313" key="2">
    <source>
        <dbReference type="EMBL" id="KSU49803.1"/>
    </source>
</evidence>
<keyword evidence="1" id="KW-0472">Membrane</keyword>
<sequence length="155" mass="17630">MEHLFERQARLNVMKRPVHVVTYFFSIPGLIVAILAWFLPAVESVFGQTLFFCLCGIGVAREIVRLRLMKSYLTQGIYQQTVQKVAHLTIIGYVVAWLIAFVMLSIPNAPGYLFVLLLVWSGGVGLGVTRMNRLAKQIDPAYVSMGEIERAWWKR</sequence>
<feature type="transmembrane region" description="Helical" evidence="1">
    <location>
        <begin position="112"/>
        <end position="129"/>
    </location>
</feature>